<gene>
    <name evidence="2" type="ORF">LCGC14_0622580</name>
</gene>
<dbReference type="AlphaFoldDB" id="A0A0F9RNP5"/>
<reference evidence="2" key="1">
    <citation type="journal article" date="2015" name="Nature">
        <title>Complex archaea that bridge the gap between prokaryotes and eukaryotes.</title>
        <authorList>
            <person name="Spang A."/>
            <person name="Saw J.H."/>
            <person name="Jorgensen S.L."/>
            <person name="Zaremba-Niedzwiedzka K."/>
            <person name="Martijn J."/>
            <person name="Lind A.E."/>
            <person name="van Eijk R."/>
            <person name="Schleper C."/>
            <person name="Guy L."/>
            <person name="Ettema T.J."/>
        </authorList>
    </citation>
    <scope>NUCLEOTIDE SEQUENCE</scope>
</reference>
<evidence type="ECO:0000256" key="1">
    <source>
        <dbReference type="SAM" id="Phobius"/>
    </source>
</evidence>
<proteinExistence type="predicted"/>
<keyword evidence="1" id="KW-1133">Transmembrane helix</keyword>
<evidence type="ECO:0000313" key="2">
    <source>
        <dbReference type="EMBL" id="KKN51442.1"/>
    </source>
</evidence>
<feature type="transmembrane region" description="Helical" evidence="1">
    <location>
        <begin position="102"/>
        <end position="131"/>
    </location>
</feature>
<comment type="caution">
    <text evidence="2">The sequence shown here is derived from an EMBL/GenBank/DDBJ whole genome shotgun (WGS) entry which is preliminary data.</text>
</comment>
<sequence>MRIISIFITVFLLAAFAIGISMADNDMSDINLALDNASIIATNFSLANTTNNTYANGVLLVAEKFVHFITVSMVEIMRVGILFGHDNPDYFTPDFIIGITKLLIWVMIVSMLIVPIMYFLGFLIMIAIWVISKFKGRKNGKKTD</sequence>
<organism evidence="2">
    <name type="scientific">marine sediment metagenome</name>
    <dbReference type="NCBI Taxonomy" id="412755"/>
    <lineage>
        <taxon>unclassified sequences</taxon>
        <taxon>metagenomes</taxon>
        <taxon>ecological metagenomes</taxon>
    </lineage>
</organism>
<accession>A0A0F9RNP5</accession>
<keyword evidence="1" id="KW-0812">Transmembrane</keyword>
<keyword evidence="1" id="KW-0472">Membrane</keyword>
<dbReference type="EMBL" id="LAZR01001063">
    <property type="protein sequence ID" value="KKN51442.1"/>
    <property type="molecule type" value="Genomic_DNA"/>
</dbReference>
<protein>
    <submittedName>
        <fullName evidence="2">Uncharacterized protein</fullName>
    </submittedName>
</protein>
<name>A0A0F9RNP5_9ZZZZ</name>